<accession>A0AAV6TUR4</accession>
<sequence>MANEPFYNSTIEYGMKRFSRLPGKKQSLYQLPSQERNLKMLETTVQLPVQIDGADGQCPPCLLVGRKRCFISVSEWFPTP</sequence>
<gene>
    <name evidence="1" type="ORF">JTE90_004170</name>
</gene>
<keyword evidence="2" id="KW-1185">Reference proteome</keyword>
<proteinExistence type="predicted"/>
<dbReference type="Proteomes" id="UP000827092">
    <property type="component" value="Unassembled WGS sequence"/>
</dbReference>
<name>A0AAV6TUR4_9ARAC</name>
<evidence type="ECO:0000313" key="2">
    <source>
        <dbReference type="Proteomes" id="UP000827092"/>
    </source>
</evidence>
<organism evidence="1 2">
    <name type="scientific">Oedothorax gibbosus</name>
    <dbReference type="NCBI Taxonomy" id="931172"/>
    <lineage>
        <taxon>Eukaryota</taxon>
        <taxon>Metazoa</taxon>
        <taxon>Ecdysozoa</taxon>
        <taxon>Arthropoda</taxon>
        <taxon>Chelicerata</taxon>
        <taxon>Arachnida</taxon>
        <taxon>Araneae</taxon>
        <taxon>Araneomorphae</taxon>
        <taxon>Entelegynae</taxon>
        <taxon>Araneoidea</taxon>
        <taxon>Linyphiidae</taxon>
        <taxon>Erigoninae</taxon>
        <taxon>Oedothorax</taxon>
    </lineage>
</organism>
<protein>
    <submittedName>
        <fullName evidence="1">Uncharacterized protein</fullName>
    </submittedName>
</protein>
<evidence type="ECO:0000313" key="1">
    <source>
        <dbReference type="EMBL" id="KAG8175478.1"/>
    </source>
</evidence>
<reference evidence="1 2" key="1">
    <citation type="journal article" date="2022" name="Nat. Ecol. Evol.">
        <title>A masculinizing supergene underlies an exaggerated male reproductive morph in a spider.</title>
        <authorList>
            <person name="Hendrickx F."/>
            <person name="De Corte Z."/>
            <person name="Sonet G."/>
            <person name="Van Belleghem S.M."/>
            <person name="Kostlbacher S."/>
            <person name="Vangestel C."/>
        </authorList>
    </citation>
    <scope>NUCLEOTIDE SEQUENCE [LARGE SCALE GENOMIC DNA]</scope>
    <source>
        <strain evidence="1">W744_W776</strain>
    </source>
</reference>
<comment type="caution">
    <text evidence="1">The sequence shown here is derived from an EMBL/GenBank/DDBJ whole genome shotgun (WGS) entry which is preliminary data.</text>
</comment>
<dbReference type="EMBL" id="JAFNEN010000996">
    <property type="protein sequence ID" value="KAG8175478.1"/>
    <property type="molecule type" value="Genomic_DNA"/>
</dbReference>
<dbReference type="AlphaFoldDB" id="A0AAV6TUR4"/>